<dbReference type="InterPro" id="IPR020084">
    <property type="entry name" value="NUDIX_hydrolase_CS"/>
</dbReference>
<dbReference type="GO" id="GO:0016787">
    <property type="term" value="F:hydrolase activity"/>
    <property type="evidence" value="ECO:0007669"/>
    <property type="project" value="UniProtKB-KW"/>
</dbReference>
<evidence type="ECO:0000256" key="3">
    <source>
        <dbReference type="ARBA" id="ARBA00022801"/>
    </source>
</evidence>
<keyword evidence="3 4" id="KW-0378">Hydrolase</keyword>
<evidence type="ECO:0000313" key="7">
    <source>
        <dbReference type="Proteomes" id="UP000317043"/>
    </source>
</evidence>
<comment type="similarity">
    <text evidence="2 4">Belongs to the Nudix hydrolase family.</text>
</comment>
<dbReference type="PANTHER" id="PTHR43046:SF2">
    <property type="entry name" value="8-OXO-DGTP DIPHOSPHATASE-RELATED"/>
    <property type="match status" value="1"/>
</dbReference>
<gene>
    <name evidence="6" type="ORF">FB566_3121</name>
</gene>
<dbReference type="EMBL" id="VFOW01000001">
    <property type="protein sequence ID" value="TQL77562.1"/>
    <property type="molecule type" value="Genomic_DNA"/>
</dbReference>
<dbReference type="OrthoDB" id="9804442at2"/>
<evidence type="ECO:0000313" key="6">
    <source>
        <dbReference type="EMBL" id="TQL77562.1"/>
    </source>
</evidence>
<dbReference type="SUPFAM" id="SSF55811">
    <property type="entry name" value="Nudix"/>
    <property type="match status" value="1"/>
</dbReference>
<dbReference type="PRINTS" id="PR00502">
    <property type="entry name" value="NUDIXFAMILY"/>
</dbReference>
<dbReference type="InterPro" id="IPR015797">
    <property type="entry name" value="NUDIX_hydrolase-like_dom_sf"/>
</dbReference>
<protein>
    <submittedName>
        <fullName evidence="6">ADP-ribose pyrophosphatase YjhB (NUDIX family)</fullName>
    </submittedName>
</protein>
<proteinExistence type="inferred from homology"/>
<comment type="caution">
    <text evidence="6">The sequence shown here is derived from an EMBL/GenBank/DDBJ whole genome shotgun (WGS) entry which is preliminary data.</text>
</comment>
<name>A0A543AYA3_9ACTN</name>
<sequence length="155" mass="16858">MTNSRPTPNEAVTKQRLGASGIAVNGDRVLLTRIGNGLPEEIGWWVLPGGGVDHGEHPQAAAVREVFEETGLQSTIDRLVSVVSDRRMIGDHDLHFVYAVYTVTVIGGRLRDEATGDTVDPSWVPVNELSRLQVLPLTRRILLDHFGPDSISIGS</sequence>
<feature type="domain" description="Nudix hydrolase" evidence="5">
    <location>
        <begin position="14"/>
        <end position="147"/>
    </location>
</feature>
<evidence type="ECO:0000259" key="5">
    <source>
        <dbReference type="PROSITE" id="PS51462"/>
    </source>
</evidence>
<accession>A0A543AYA3</accession>
<dbReference type="PANTHER" id="PTHR43046">
    <property type="entry name" value="GDP-MANNOSE MANNOSYL HYDROLASE"/>
    <property type="match status" value="1"/>
</dbReference>
<dbReference type="InParanoid" id="A0A543AYA3"/>
<dbReference type="PROSITE" id="PS00893">
    <property type="entry name" value="NUDIX_BOX"/>
    <property type="match status" value="1"/>
</dbReference>
<evidence type="ECO:0000256" key="4">
    <source>
        <dbReference type="RuleBase" id="RU003476"/>
    </source>
</evidence>
<reference evidence="6 7" key="1">
    <citation type="submission" date="2019-06" db="EMBL/GenBank/DDBJ databases">
        <title>Sequencing the genomes of 1000 actinobacteria strains.</title>
        <authorList>
            <person name="Klenk H.-P."/>
        </authorList>
    </citation>
    <scope>NUCLEOTIDE SEQUENCE [LARGE SCALE GENOMIC DNA]</scope>
    <source>
        <strain evidence="6 7">DSM 45928</strain>
    </source>
</reference>
<dbReference type="PROSITE" id="PS51462">
    <property type="entry name" value="NUDIX"/>
    <property type="match status" value="1"/>
</dbReference>
<evidence type="ECO:0000256" key="1">
    <source>
        <dbReference type="ARBA" id="ARBA00001946"/>
    </source>
</evidence>
<organism evidence="6 7">
    <name type="scientific">Stackebrandtia endophytica</name>
    <dbReference type="NCBI Taxonomy" id="1496996"/>
    <lineage>
        <taxon>Bacteria</taxon>
        <taxon>Bacillati</taxon>
        <taxon>Actinomycetota</taxon>
        <taxon>Actinomycetes</taxon>
        <taxon>Glycomycetales</taxon>
        <taxon>Glycomycetaceae</taxon>
        <taxon>Stackebrandtia</taxon>
    </lineage>
</organism>
<dbReference type="InterPro" id="IPR000086">
    <property type="entry name" value="NUDIX_hydrolase_dom"/>
</dbReference>
<dbReference type="Proteomes" id="UP000317043">
    <property type="component" value="Unassembled WGS sequence"/>
</dbReference>
<evidence type="ECO:0000256" key="2">
    <source>
        <dbReference type="ARBA" id="ARBA00005582"/>
    </source>
</evidence>
<dbReference type="Gene3D" id="3.90.79.10">
    <property type="entry name" value="Nucleoside Triphosphate Pyrophosphohydrolase"/>
    <property type="match status" value="1"/>
</dbReference>
<dbReference type="InterPro" id="IPR020476">
    <property type="entry name" value="Nudix_hydrolase"/>
</dbReference>
<dbReference type="AlphaFoldDB" id="A0A543AYA3"/>
<dbReference type="CDD" id="cd02883">
    <property type="entry name" value="NUDIX_Hydrolase"/>
    <property type="match status" value="1"/>
</dbReference>
<keyword evidence="7" id="KW-1185">Reference proteome</keyword>
<comment type="cofactor">
    <cofactor evidence="1">
        <name>Mg(2+)</name>
        <dbReference type="ChEBI" id="CHEBI:18420"/>
    </cofactor>
</comment>
<dbReference type="Pfam" id="PF00293">
    <property type="entry name" value="NUDIX"/>
    <property type="match status" value="1"/>
</dbReference>
<dbReference type="RefSeq" id="WP_142040643.1">
    <property type="nucleotide sequence ID" value="NZ_JBHTGS010000001.1"/>
</dbReference>